<name>A0A5K7ZJ12_9BACT</name>
<feature type="transmembrane region" description="Helical" evidence="10">
    <location>
        <begin position="309"/>
        <end position="329"/>
    </location>
</feature>
<dbReference type="InterPro" id="IPR004338">
    <property type="entry name" value="NqrB/RnfD"/>
</dbReference>
<dbReference type="EC" id="7.-.-.-" evidence="10"/>
<feature type="transmembrane region" description="Helical" evidence="10">
    <location>
        <begin position="254"/>
        <end position="273"/>
    </location>
</feature>
<evidence type="ECO:0000256" key="8">
    <source>
        <dbReference type="ARBA" id="ARBA00022989"/>
    </source>
</evidence>
<feature type="region of interest" description="Disordered" evidence="11">
    <location>
        <begin position="1"/>
        <end position="22"/>
    </location>
</feature>
<evidence type="ECO:0000256" key="3">
    <source>
        <dbReference type="ARBA" id="ARBA00022630"/>
    </source>
</evidence>
<comment type="cofactor">
    <cofactor evidence="10">
        <name>FMN</name>
        <dbReference type="ChEBI" id="CHEBI:58210"/>
    </cofactor>
</comment>
<comment type="subunit">
    <text evidence="10">The complex is composed of six subunits: RnfA, RnfB, RnfC, RnfD, RnfE and RnfG.</text>
</comment>
<dbReference type="EMBL" id="AP021875">
    <property type="protein sequence ID" value="BBO78264.1"/>
    <property type="molecule type" value="Genomic_DNA"/>
</dbReference>
<dbReference type="Pfam" id="PF03116">
    <property type="entry name" value="NQR2_RnfD_RnfE"/>
    <property type="match status" value="1"/>
</dbReference>
<feature type="transmembrane region" description="Helical" evidence="10">
    <location>
        <begin position="228"/>
        <end position="248"/>
    </location>
</feature>
<dbReference type="PANTHER" id="PTHR30578:SF0">
    <property type="entry name" value="ION-TRANSLOCATING OXIDOREDUCTASE COMPLEX SUBUNIT D"/>
    <property type="match status" value="1"/>
</dbReference>
<keyword evidence="1 10" id="KW-0813">Transport</keyword>
<keyword evidence="2 10" id="KW-0597">Phosphoprotein</keyword>
<feature type="transmembrane region" description="Helical" evidence="10">
    <location>
        <begin position="92"/>
        <end position="110"/>
    </location>
</feature>
<accession>A0A5K7ZJ12</accession>
<evidence type="ECO:0000256" key="4">
    <source>
        <dbReference type="ARBA" id="ARBA00022643"/>
    </source>
</evidence>
<dbReference type="PANTHER" id="PTHR30578">
    <property type="entry name" value="ELECTRON TRANSPORT COMPLEX PROTEIN RNFD"/>
    <property type="match status" value="1"/>
</dbReference>
<organism evidence="12 13">
    <name type="scientific">Desulfosarcina widdelii</name>
    <dbReference type="NCBI Taxonomy" id="947919"/>
    <lineage>
        <taxon>Bacteria</taxon>
        <taxon>Pseudomonadati</taxon>
        <taxon>Thermodesulfobacteriota</taxon>
        <taxon>Desulfobacteria</taxon>
        <taxon>Desulfobacterales</taxon>
        <taxon>Desulfosarcinaceae</taxon>
        <taxon>Desulfosarcina</taxon>
    </lineage>
</organism>
<dbReference type="NCBIfam" id="TIGR01946">
    <property type="entry name" value="rnfD"/>
    <property type="match status" value="1"/>
</dbReference>
<protein>
    <recommendedName>
        <fullName evidence="10">Ion-translocating oxidoreductase complex subunit D</fullName>
        <ecNumber evidence="10">7.-.-.-</ecNumber>
    </recommendedName>
    <alternativeName>
        <fullName evidence="10">Rnf electron transport complex subunit D</fullName>
    </alternativeName>
</protein>
<keyword evidence="6 10" id="KW-1278">Translocase</keyword>
<dbReference type="GO" id="GO:0022900">
    <property type="term" value="P:electron transport chain"/>
    <property type="evidence" value="ECO:0007669"/>
    <property type="project" value="UniProtKB-UniRule"/>
</dbReference>
<keyword evidence="13" id="KW-1185">Reference proteome</keyword>
<dbReference type="Proteomes" id="UP000427769">
    <property type="component" value="Chromosome"/>
</dbReference>
<comment type="function">
    <text evidence="10">Part of a membrane-bound complex that couples electron transfer with translocation of ions across the membrane.</text>
</comment>
<feature type="transmembrane region" description="Helical" evidence="10">
    <location>
        <begin position="146"/>
        <end position="165"/>
    </location>
</feature>
<evidence type="ECO:0000256" key="11">
    <source>
        <dbReference type="SAM" id="MobiDB-lite"/>
    </source>
</evidence>
<dbReference type="GO" id="GO:0055085">
    <property type="term" value="P:transmembrane transport"/>
    <property type="evidence" value="ECO:0007669"/>
    <property type="project" value="InterPro"/>
</dbReference>
<evidence type="ECO:0000256" key="6">
    <source>
        <dbReference type="ARBA" id="ARBA00022967"/>
    </source>
</evidence>
<dbReference type="HAMAP" id="MF_00462">
    <property type="entry name" value="RsxD_RnfD"/>
    <property type="match status" value="1"/>
</dbReference>
<comment type="subcellular location">
    <subcellularLocation>
        <location evidence="10">Cell membrane</location>
        <topology evidence="10">Multi-pass membrane protein</topology>
    </subcellularLocation>
</comment>
<sequence>MEKKKNMQEITSPATDPNEPAAPVIHVSPSPHLAQSASSTRRMMVDVLIALAPVVAMSLFVFRGYALFQLAVCIAGALAAELLFVKMRGRVTTLKDCSAIVTGVILAMSLPGTAPWYVGAIAAFVAIGIGKVIFGGLGMNLFNPAMVGRAFVMISFAGALAASGFEDVQSAVDAISQATPMNAYKMNGVVTPLAALFWGTTNGSLGETSALACILGGLYLIVRRTASWEIPAGLLLAVAVIGGLADVIGPADGWTVVHHILGGSVLFGAFFIATDPVTSPLTPKGKFVFGLGTGILIMILRLFSGYPEGVMFAVLFMNALTPLINRWSIPTPFGAN</sequence>
<comment type="similarity">
    <text evidence="10">Belongs to the NqrB/RnfD family.</text>
</comment>
<feature type="transmembrane region" description="Helical" evidence="10">
    <location>
        <begin position="67"/>
        <end position="85"/>
    </location>
</feature>
<dbReference type="InterPro" id="IPR011303">
    <property type="entry name" value="RnfD_bac"/>
</dbReference>
<keyword evidence="10" id="KW-1003">Cell membrane</keyword>
<gene>
    <name evidence="10" type="primary">rnfD</name>
    <name evidence="12" type="ORF">DSCW_56810</name>
</gene>
<feature type="transmembrane region" description="Helical" evidence="10">
    <location>
        <begin position="116"/>
        <end position="134"/>
    </location>
</feature>
<feature type="transmembrane region" description="Helical" evidence="10">
    <location>
        <begin position="195"/>
        <end position="221"/>
    </location>
</feature>
<evidence type="ECO:0000256" key="1">
    <source>
        <dbReference type="ARBA" id="ARBA00022448"/>
    </source>
</evidence>
<proteinExistence type="inferred from homology"/>
<evidence type="ECO:0000256" key="5">
    <source>
        <dbReference type="ARBA" id="ARBA00022692"/>
    </source>
</evidence>
<evidence type="ECO:0000256" key="10">
    <source>
        <dbReference type="HAMAP-Rule" id="MF_00462"/>
    </source>
</evidence>
<dbReference type="KEGG" id="dwd:DSCW_56810"/>
<keyword evidence="7 10" id="KW-0249">Electron transport</keyword>
<keyword evidence="4 10" id="KW-0288">FMN</keyword>
<dbReference type="GO" id="GO:0005886">
    <property type="term" value="C:plasma membrane"/>
    <property type="evidence" value="ECO:0007669"/>
    <property type="project" value="UniProtKB-SubCell"/>
</dbReference>
<keyword evidence="8 10" id="KW-1133">Transmembrane helix</keyword>
<evidence type="ECO:0000313" key="12">
    <source>
        <dbReference type="EMBL" id="BBO78264.1"/>
    </source>
</evidence>
<keyword evidence="5 10" id="KW-0812">Transmembrane</keyword>
<dbReference type="AlphaFoldDB" id="A0A5K7ZJ12"/>
<feature type="transmembrane region" description="Helical" evidence="10">
    <location>
        <begin position="285"/>
        <end position="303"/>
    </location>
</feature>
<reference evidence="12 13" key="1">
    <citation type="submission" date="2019-11" db="EMBL/GenBank/DDBJ databases">
        <title>Comparative genomics of hydrocarbon-degrading Desulfosarcina strains.</title>
        <authorList>
            <person name="Watanabe M."/>
            <person name="Kojima H."/>
            <person name="Fukui M."/>
        </authorList>
    </citation>
    <scope>NUCLEOTIDE SEQUENCE [LARGE SCALE GENOMIC DNA]</scope>
    <source>
        <strain evidence="12 13">PP31</strain>
    </source>
</reference>
<evidence type="ECO:0000256" key="9">
    <source>
        <dbReference type="ARBA" id="ARBA00023136"/>
    </source>
</evidence>
<evidence type="ECO:0000313" key="13">
    <source>
        <dbReference type="Proteomes" id="UP000427769"/>
    </source>
</evidence>
<feature type="modified residue" description="FMN phosphoryl threonine" evidence="10">
    <location>
        <position position="179"/>
    </location>
</feature>
<evidence type="ECO:0000256" key="2">
    <source>
        <dbReference type="ARBA" id="ARBA00022553"/>
    </source>
</evidence>
<keyword evidence="3 10" id="KW-0285">Flavoprotein</keyword>
<keyword evidence="9 10" id="KW-0472">Membrane</keyword>
<feature type="transmembrane region" description="Helical" evidence="10">
    <location>
        <begin position="43"/>
        <end position="61"/>
    </location>
</feature>
<evidence type="ECO:0000256" key="7">
    <source>
        <dbReference type="ARBA" id="ARBA00022982"/>
    </source>
</evidence>